<evidence type="ECO:0000256" key="7">
    <source>
        <dbReference type="SAM" id="Coils"/>
    </source>
</evidence>
<dbReference type="GO" id="GO:0030130">
    <property type="term" value="C:clathrin coat of trans-Golgi network vesicle"/>
    <property type="evidence" value="ECO:0007669"/>
    <property type="project" value="InterPro"/>
</dbReference>
<comment type="subcellular location">
    <subcellularLocation>
        <location evidence="1 6">Cytoplasmic vesicle membrane</location>
        <topology evidence="1 6">Peripheral membrane protein</topology>
        <orientation evidence="1 6">Cytoplasmic side</orientation>
    </subcellularLocation>
    <subcellularLocation>
        <location evidence="6">Membrane</location>
        <location evidence="6">Coated pit</location>
        <topology evidence="6">Peripheral membrane protein</topology>
        <orientation evidence="6">Cytoplasmic side</orientation>
    </subcellularLocation>
    <text evidence="6">Cytoplasmic face of coated pits and vesicles.</text>
</comment>
<dbReference type="PANTHER" id="PTHR10639">
    <property type="entry name" value="CLATHRIN LIGHT CHAIN"/>
    <property type="match status" value="1"/>
</dbReference>
<dbReference type="GO" id="GO:0072583">
    <property type="term" value="P:clathrin-dependent endocytosis"/>
    <property type="evidence" value="ECO:0007669"/>
    <property type="project" value="TreeGrafter"/>
</dbReference>
<gene>
    <name evidence="9" type="ORF">K505DRAFT_373633</name>
</gene>
<dbReference type="Pfam" id="PF01086">
    <property type="entry name" value="Clathrin_lg_ch"/>
    <property type="match status" value="1"/>
</dbReference>
<dbReference type="Proteomes" id="UP000799757">
    <property type="component" value="Unassembled WGS sequence"/>
</dbReference>
<feature type="region of interest" description="Disordered" evidence="8">
    <location>
        <begin position="94"/>
        <end position="133"/>
    </location>
</feature>
<comment type="function">
    <text evidence="6">Clathrin is the major protein of the polyhedral coat of coated pits and vesicles.</text>
</comment>
<accession>A0A6A6XI34</accession>
<evidence type="ECO:0000256" key="4">
    <source>
        <dbReference type="ARBA" id="ARBA00023176"/>
    </source>
</evidence>
<feature type="coiled-coil region" evidence="7">
    <location>
        <begin position="155"/>
        <end position="197"/>
    </location>
</feature>
<evidence type="ECO:0000256" key="5">
    <source>
        <dbReference type="ARBA" id="ARBA00023329"/>
    </source>
</evidence>
<keyword evidence="5 6" id="KW-0968">Cytoplasmic vesicle</keyword>
<dbReference type="GO" id="GO:0005198">
    <property type="term" value="F:structural molecule activity"/>
    <property type="evidence" value="ECO:0007669"/>
    <property type="project" value="InterPro"/>
</dbReference>
<name>A0A6A6XI34_9PLEO</name>
<dbReference type="GO" id="GO:0030132">
    <property type="term" value="C:clathrin coat of coated pit"/>
    <property type="evidence" value="ECO:0007669"/>
    <property type="project" value="InterPro"/>
</dbReference>
<comment type="similarity">
    <text evidence="2 6">Belongs to the clathrin light chain family.</text>
</comment>
<evidence type="ECO:0000313" key="10">
    <source>
        <dbReference type="Proteomes" id="UP000799757"/>
    </source>
</evidence>
<proteinExistence type="inferred from homology"/>
<keyword evidence="7" id="KW-0175">Coiled coil</keyword>
<dbReference type="GO" id="GO:0006886">
    <property type="term" value="P:intracellular protein transport"/>
    <property type="evidence" value="ECO:0007669"/>
    <property type="project" value="InterPro"/>
</dbReference>
<evidence type="ECO:0000313" key="9">
    <source>
        <dbReference type="EMBL" id="KAF2795854.1"/>
    </source>
</evidence>
<dbReference type="GO" id="GO:0032050">
    <property type="term" value="F:clathrin heavy chain binding"/>
    <property type="evidence" value="ECO:0007669"/>
    <property type="project" value="TreeGrafter"/>
</dbReference>
<evidence type="ECO:0000256" key="3">
    <source>
        <dbReference type="ARBA" id="ARBA00023136"/>
    </source>
</evidence>
<evidence type="ECO:0000256" key="1">
    <source>
        <dbReference type="ARBA" id="ARBA00004180"/>
    </source>
</evidence>
<keyword evidence="3 6" id="KW-0472">Membrane</keyword>
<dbReference type="AlphaFoldDB" id="A0A6A6XI34"/>
<dbReference type="PANTHER" id="PTHR10639:SF7">
    <property type="entry name" value="CLATHRIN LIGHT CHAIN"/>
    <property type="match status" value="1"/>
</dbReference>
<keyword evidence="10" id="KW-1185">Reference proteome</keyword>
<evidence type="ECO:0000256" key="8">
    <source>
        <dbReference type="SAM" id="MobiDB-lite"/>
    </source>
</evidence>
<dbReference type="OrthoDB" id="5512at2759"/>
<sequence>MADRFPSLDEIDAGQTATRGGDASFDLVGGLDEGDDFLSRERAILGDDADQFASSNDKLATVEDDDDLLGGGTSFQANVGGQEISGFESSFPAIDTTNEHMAPGGTITGSTLPYLPGQPQSAYTPARSDSPEPDVIREWRERRDLQVQHRDEISAERKAKTIQEAQENIDDFYDNYNNKKDKEIAKTRREAEEFLENRDDTTAGGTSWERIAKLVDLSGKGVKGGASGSEKQRFRELLLSLRKDDKAPGATGY</sequence>
<reference evidence="9" key="1">
    <citation type="journal article" date="2020" name="Stud. Mycol.">
        <title>101 Dothideomycetes genomes: a test case for predicting lifestyles and emergence of pathogens.</title>
        <authorList>
            <person name="Haridas S."/>
            <person name="Albert R."/>
            <person name="Binder M."/>
            <person name="Bloem J."/>
            <person name="Labutti K."/>
            <person name="Salamov A."/>
            <person name="Andreopoulos B."/>
            <person name="Baker S."/>
            <person name="Barry K."/>
            <person name="Bills G."/>
            <person name="Bluhm B."/>
            <person name="Cannon C."/>
            <person name="Castanera R."/>
            <person name="Culley D."/>
            <person name="Daum C."/>
            <person name="Ezra D."/>
            <person name="Gonzalez J."/>
            <person name="Henrissat B."/>
            <person name="Kuo A."/>
            <person name="Liang C."/>
            <person name="Lipzen A."/>
            <person name="Lutzoni F."/>
            <person name="Magnuson J."/>
            <person name="Mondo S."/>
            <person name="Nolan M."/>
            <person name="Ohm R."/>
            <person name="Pangilinan J."/>
            <person name="Park H.-J."/>
            <person name="Ramirez L."/>
            <person name="Alfaro M."/>
            <person name="Sun H."/>
            <person name="Tritt A."/>
            <person name="Yoshinaga Y."/>
            <person name="Zwiers L.-H."/>
            <person name="Turgeon B."/>
            <person name="Goodwin S."/>
            <person name="Spatafora J."/>
            <person name="Crous P."/>
            <person name="Grigoriev I."/>
        </authorList>
    </citation>
    <scope>NUCLEOTIDE SEQUENCE</scope>
    <source>
        <strain evidence="9">CBS 109.77</strain>
    </source>
</reference>
<protein>
    <recommendedName>
        <fullName evidence="6">Clathrin light chain</fullName>
    </recommendedName>
</protein>
<organism evidence="9 10">
    <name type="scientific">Melanomma pulvis-pyrius CBS 109.77</name>
    <dbReference type="NCBI Taxonomy" id="1314802"/>
    <lineage>
        <taxon>Eukaryota</taxon>
        <taxon>Fungi</taxon>
        <taxon>Dikarya</taxon>
        <taxon>Ascomycota</taxon>
        <taxon>Pezizomycotina</taxon>
        <taxon>Dothideomycetes</taxon>
        <taxon>Pleosporomycetidae</taxon>
        <taxon>Pleosporales</taxon>
        <taxon>Melanommataceae</taxon>
        <taxon>Melanomma</taxon>
    </lineage>
</organism>
<feature type="region of interest" description="Disordered" evidence="8">
    <location>
        <begin position="1"/>
        <end position="21"/>
    </location>
</feature>
<evidence type="ECO:0000256" key="2">
    <source>
        <dbReference type="ARBA" id="ARBA00005263"/>
    </source>
</evidence>
<dbReference type="InterPro" id="IPR000996">
    <property type="entry name" value="Clathrin_L-chain"/>
</dbReference>
<dbReference type="EMBL" id="MU001846">
    <property type="protein sequence ID" value="KAF2795854.1"/>
    <property type="molecule type" value="Genomic_DNA"/>
</dbReference>
<evidence type="ECO:0000256" key="6">
    <source>
        <dbReference type="RuleBase" id="RU363137"/>
    </source>
</evidence>
<keyword evidence="4 6" id="KW-0168">Coated pit</keyword>